<comment type="caution">
    <text evidence="2">The sequence shown here is derived from an EMBL/GenBank/DDBJ whole genome shotgun (WGS) entry which is preliminary data.</text>
</comment>
<feature type="compositionally biased region" description="Low complexity" evidence="1">
    <location>
        <begin position="914"/>
        <end position="926"/>
    </location>
</feature>
<feature type="region of interest" description="Disordered" evidence="1">
    <location>
        <begin position="884"/>
        <end position="951"/>
    </location>
</feature>
<gene>
    <name evidence="2" type="ORF">PCOR1329_LOCUS53710</name>
</gene>
<feature type="region of interest" description="Disordered" evidence="1">
    <location>
        <begin position="1"/>
        <end position="35"/>
    </location>
</feature>
<protein>
    <submittedName>
        <fullName evidence="2">Uncharacterized protein</fullName>
    </submittedName>
</protein>
<proteinExistence type="predicted"/>
<evidence type="ECO:0000313" key="3">
    <source>
        <dbReference type="Proteomes" id="UP001189429"/>
    </source>
</evidence>
<dbReference type="Proteomes" id="UP001189429">
    <property type="component" value="Unassembled WGS sequence"/>
</dbReference>
<feature type="compositionally biased region" description="Basic residues" evidence="1">
    <location>
        <begin position="901"/>
        <end position="913"/>
    </location>
</feature>
<evidence type="ECO:0000313" key="2">
    <source>
        <dbReference type="EMBL" id="CAK0866552.1"/>
    </source>
</evidence>
<organism evidence="2 3">
    <name type="scientific">Prorocentrum cordatum</name>
    <dbReference type="NCBI Taxonomy" id="2364126"/>
    <lineage>
        <taxon>Eukaryota</taxon>
        <taxon>Sar</taxon>
        <taxon>Alveolata</taxon>
        <taxon>Dinophyceae</taxon>
        <taxon>Prorocentrales</taxon>
        <taxon>Prorocentraceae</taxon>
        <taxon>Prorocentrum</taxon>
    </lineage>
</organism>
<keyword evidence="3" id="KW-1185">Reference proteome</keyword>
<accession>A0ABN9V1G3</accession>
<feature type="compositionally biased region" description="Low complexity" evidence="1">
    <location>
        <begin position="1"/>
        <end position="24"/>
    </location>
</feature>
<evidence type="ECO:0000256" key="1">
    <source>
        <dbReference type="SAM" id="MobiDB-lite"/>
    </source>
</evidence>
<sequence length="951" mass="104605">MGGKRAAPKGAAVAKASPDAASRATTELQPAKRTKIATKKATVPAGVMNSDIIQTISSIEQRIKDHAVFQGVSKAPPLELVQRADPENPLEWGSAAGFDPAAFKRAFPAKGEYRCNHSILVFKTLQTSTKKTPIQWKKVVMLKGHFWGQPPTNGFTDAMTFCGAVRTDEDPDTMHGEVQLISPIEMMWSLLLAVDEAIANGEPEEVLLKWCSTLVSVPCRFIISDNQSDRHWKHMQTREDIAQLGAMVKRTSVERGFDVMEAKEMAEDGKGGVTLSASACSELWKSNVRLAHNSEPVKPAFVDAVFTVFQRLMADDVCKQMVLASEVDFEGAFTMYKLEAVVKRCGSIELIRWTVSMLYHQLQNGDLLLTDLSPRQYTGRGNPGNKGILDLVVAKHEVATFMAEDAKSRSFDEQFALWTGGVHLYYADVGPWDPARKQFDTESHRVCPPGLAGRLDESPEVRLWGNTVVGHVRDSQLKARKIAGNPLSEGFFGKSPFKDAIEGVYSELEKEDLGKPRVQGDGEITLKDVEKASEDASGSSTIITIGMGNTSASADELAKWTDYARKIYSTRVKLVVDPGSAQGVSEVIEMSALSNVADKIKSTTTLIPVMYDQKLAGMASARSHIRIVPLREGHLSYMVKGVLKATAPLNQMPKTHAFYILDGTVHGNEAKVARAFQGEDGKAIPKEKRLQYVMSTESSLRKRRSIVRGSSQLPLVEYRNIFAHPETEFQEKDRAKCAGTTKGGVLGPFDVPDNSKENVWHVQHSKKLKMYAAGFIEVGKAVAGDIPEDDPAPKQAEQVPFCYRGNSQDLYKELGRAVSAPGWIDLTCCDGGLALHCIKEKKPYLGFCFSQDHRDALETYLIDQIFKCFQRADDELREPDLAKLFNQKDDDDEPKKDPAKPKSKPKGKPKGKPKAGAAALSKAELLNKLQELDDSDGPDGEGDEGDEDDEQ</sequence>
<dbReference type="EMBL" id="CAUYUJ010016548">
    <property type="protein sequence ID" value="CAK0866552.1"/>
    <property type="molecule type" value="Genomic_DNA"/>
</dbReference>
<name>A0ABN9V1G3_9DINO</name>
<reference evidence="2" key="1">
    <citation type="submission" date="2023-10" db="EMBL/GenBank/DDBJ databases">
        <authorList>
            <person name="Chen Y."/>
            <person name="Shah S."/>
            <person name="Dougan E. K."/>
            <person name="Thang M."/>
            <person name="Chan C."/>
        </authorList>
    </citation>
    <scope>NUCLEOTIDE SEQUENCE [LARGE SCALE GENOMIC DNA]</scope>
</reference>
<feature type="compositionally biased region" description="Acidic residues" evidence="1">
    <location>
        <begin position="932"/>
        <end position="951"/>
    </location>
</feature>